<dbReference type="InterPro" id="IPR005564">
    <property type="entry name" value="Major_capsid_GpE"/>
</dbReference>
<dbReference type="Gene3D" id="3.15.30.10">
    <property type="entry name" value="putative capsid protein of prophage domain like"/>
    <property type="match status" value="1"/>
</dbReference>
<comment type="caution">
    <text evidence="1">The sequence shown here is derived from an EMBL/GenBank/DDBJ whole genome shotgun (WGS) entry which is preliminary data.</text>
</comment>
<reference evidence="1 2" key="1">
    <citation type="submission" date="2015-06" db="EMBL/GenBank/DDBJ databases">
        <title>Draft genome sequence of beer spoilage bacterium Megasphaera cerevisiae type strain 20462.</title>
        <authorList>
            <person name="Kutumbaka K."/>
            <person name="Pasmowitz J."/>
            <person name="Mategko J."/>
            <person name="Reyes D."/>
            <person name="Friedrich A."/>
            <person name="Han S."/>
            <person name="Martens-Habbena W."/>
            <person name="Neal-McKinney J."/>
            <person name="Janagama H.K."/>
            <person name="Nadala C."/>
            <person name="Samadpour M."/>
        </authorList>
    </citation>
    <scope>NUCLEOTIDE SEQUENCE [LARGE SCALE GENOMIC DNA]</scope>
    <source>
        <strain evidence="1 2">DSM 20462</strain>
    </source>
</reference>
<accession>A0A0J6WV33</accession>
<evidence type="ECO:0000313" key="1">
    <source>
        <dbReference type="EMBL" id="KMO86419.1"/>
    </source>
</evidence>
<dbReference type="OrthoDB" id="5449178at2"/>
<proteinExistence type="predicted"/>
<evidence type="ECO:0008006" key="3">
    <source>
        <dbReference type="Google" id="ProtNLM"/>
    </source>
</evidence>
<dbReference type="Pfam" id="PF03864">
    <property type="entry name" value="Phage_cap_E"/>
    <property type="match status" value="1"/>
</dbReference>
<name>A0A0J6WV33_9FIRM</name>
<dbReference type="InParanoid" id="A0A0J6WV33"/>
<dbReference type="PATRIC" id="fig|1122219.3.peg.1307"/>
<protein>
    <recommendedName>
        <fullName evidence="3">Phage capsid protein</fullName>
    </recommendedName>
</protein>
<dbReference type="Proteomes" id="UP000036503">
    <property type="component" value="Unassembled WGS sequence"/>
</dbReference>
<dbReference type="AlphaFoldDB" id="A0A0J6WV33"/>
<sequence length="357" mass="40264">MALDLNNTYLLLQALEQSYPPQTLFRDTFFPNTVTFPTKSVLMDYRKGSRVLAPFVSNGSGSVNVDRNGFHTKEYEPPMMAPSRLITVQHIDKRGFGEAMFSTQTPEQRALALRAQDMAELQDMTTRTIEWMCAQLMIYGEFEVSGYAEDGKNKIQDTVTYADWTQKATMSGNDKWDTVDSNGAYTADIYDQIKTVAQTVSRNSGRVPNIALGSWKTCQYLLKNKSMLDILMIPSRDNVALMQFQPKITSPGVIRYGYLSELNLDIYAYDGVYDDGSGTLQQYLPDGYFIVANSGRGSQLFGSITQLEDDGEFRTYEGKTVPKIWKDTGADSLKIRVASKCVPKPEFIDDWYTIKAF</sequence>
<dbReference type="EMBL" id="LEKT01000023">
    <property type="protein sequence ID" value="KMO86419.1"/>
    <property type="molecule type" value="Genomic_DNA"/>
</dbReference>
<dbReference type="RefSeq" id="WP_048514333.1">
    <property type="nucleotide sequence ID" value="NZ_FUXD01000012.1"/>
</dbReference>
<organism evidence="1 2">
    <name type="scientific">Megasphaera cerevisiae DSM 20462</name>
    <dbReference type="NCBI Taxonomy" id="1122219"/>
    <lineage>
        <taxon>Bacteria</taxon>
        <taxon>Bacillati</taxon>
        <taxon>Bacillota</taxon>
        <taxon>Negativicutes</taxon>
        <taxon>Veillonellales</taxon>
        <taxon>Veillonellaceae</taxon>
        <taxon>Megasphaera</taxon>
    </lineage>
</organism>
<keyword evidence="2" id="KW-1185">Reference proteome</keyword>
<gene>
    <name evidence="1" type="ORF">AB840_08100</name>
</gene>
<dbReference type="Gene3D" id="3.30.1930.10">
    <property type="entry name" value="capsid protein of prophage domain"/>
    <property type="match status" value="1"/>
</dbReference>
<evidence type="ECO:0000313" key="2">
    <source>
        <dbReference type="Proteomes" id="UP000036503"/>
    </source>
</evidence>